<dbReference type="KEGG" id="tav:G4V39_07085"/>
<accession>A0A6G7PWK8</accession>
<dbReference type="AlphaFoldDB" id="A0A6G7PWK8"/>
<dbReference type="Proteomes" id="UP000502179">
    <property type="component" value="Chromosome"/>
</dbReference>
<proteinExistence type="predicted"/>
<evidence type="ECO:0000313" key="1">
    <source>
        <dbReference type="EMBL" id="QIJ72042.1"/>
    </source>
</evidence>
<keyword evidence="2" id="KW-1185">Reference proteome</keyword>
<sequence length="146" mass="16273">MNYKIWLITLMFYSLVSPVGLVQGVQVQDGDRPIKILFGRVPKADKRQVYALVEKQILKGGHLKGVVLKIGAQTLTIPVSPKVELFRVSGVGETAQMKAASWSDLTPGTLLQVYYLPEKGGRIESICIIGHHEQRGKTGPWQRHLR</sequence>
<reference evidence="1 2" key="1">
    <citation type="submission" date="2020-02" db="EMBL/GenBank/DDBJ databases">
        <title>Genome analysis of Thermosulfuriphilus ammonigenes ST65T, an anaerobic thermophilic chemolithoautotrophic bacterium isolated from a deep-sea hydrothermal vent.</title>
        <authorList>
            <person name="Slobodkina G."/>
            <person name="Allioux M."/>
            <person name="Merkel A."/>
            <person name="Alain K."/>
            <person name="Jebbar M."/>
            <person name="Slobodkin A."/>
        </authorList>
    </citation>
    <scope>NUCLEOTIDE SEQUENCE [LARGE SCALE GENOMIC DNA]</scope>
    <source>
        <strain evidence="1 2">ST65</strain>
    </source>
</reference>
<dbReference type="EMBL" id="CP048877">
    <property type="protein sequence ID" value="QIJ72042.1"/>
    <property type="molecule type" value="Genomic_DNA"/>
</dbReference>
<evidence type="ECO:0000313" key="2">
    <source>
        <dbReference type="Proteomes" id="UP000502179"/>
    </source>
</evidence>
<name>A0A6G7PWK8_9BACT</name>
<organism evidence="1 2">
    <name type="scientific">Thermosulfuriphilus ammonigenes</name>
    <dbReference type="NCBI Taxonomy" id="1936021"/>
    <lineage>
        <taxon>Bacteria</taxon>
        <taxon>Pseudomonadati</taxon>
        <taxon>Thermodesulfobacteriota</taxon>
        <taxon>Thermodesulfobacteria</taxon>
        <taxon>Thermodesulfobacteriales</taxon>
        <taxon>Thermodesulfobacteriaceae</taxon>
        <taxon>Thermosulfuriphilus</taxon>
    </lineage>
</organism>
<dbReference type="RefSeq" id="WP_166032259.1">
    <property type="nucleotide sequence ID" value="NZ_CP048877.1"/>
</dbReference>
<gene>
    <name evidence="1" type="ORF">G4V39_07085</name>
</gene>
<protein>
    <submittedName>
        <fullName evidence="1">Uncharacterized protein</fullName>
    </submittedName>
</protein>